<keyword evidence="1" id="KW-0175">Coiled coil</keyword>
<dbReference type="AlphaFoldDB" id="A0A9Q0YIK2"/>
<dbReference type="EMBL" id="JAIZAY010000020">
    <property type="protein sequence ID" value="KAJ8022809.1"/>
    <property type="molecule type" value="Genomic_DNA"/>
</dbReference>
<dbReference type="Gene3D" id="1.20.120.20">
    <property type="entry name" value="Apolipoprotein"/>
    <property type="match status" value="1"/>
</dbReference>
<dbReference type="SUPFAM" id="SSF47162">
    <property type="entry name" value="Apolipoprotein"/>
    <property type="match status" value="1"/>
</dbReference>
<evidence type="ECO:0000313" key="2">
    <source>
        <dbReference type="EMBL" id="KAJ8022809.1"/>
    </source>
</evidence>
<feature type="coiled-coil region" evidence="1">
    <location>
        <begin position="64"/>
        <end position="106"/>
    </location>
</feature>
<keyword evidence="3" id="KW-1185">Reference proteome</keyword>
<dbReference type="Gene3D" id="2.120.10.30">
    <property type="entry name" value="TolB, C-terminal domain"/>
    <property type="match status" value="1"/>
</dbReference>
<evidence type="ECO:0000256" key="1">
    <source>
        <dbReference type="SAM" id="Coils"/>
    </source>
</evidence>
<name>A0A9Q0YIK2_HOLLE</name>
<evidence type="ECO:0000313" key="3">
    <source>
        <dbReference type="Proteomes" id="UP001152320"/>
    </source>
</evidence>
<dbReference type="InterPro" id="IPR011042">
    <property type="entry name" value="6-blade_b-propeller_TolB-like"/>
</dbReference>
<proteinExistence type="predicted"/>
<comment type="caution">
    <text evidence="2">The sequence shown here is derived from an EMBL/GenBank/DDBJ whole genome shotgun (WGS) entry which is preliminary data.</text>
</comment>
<dbReference type="Proteomes" id="UP001152320">
    <property type="component" value="Chromosome 20"/>
</dbReference>
<protein>
    <submittedName>
        <fullName evidence="2">Uncharacterized protein</fullName>
    </submittedName>
</protein>
<accession>A0A9Q0YIK2</accession>
<organism evidence="2 3">
    <name type="scientific">Holothuria leucospilota</name>
    <name type="common">Black long sea cucumber</name>
    <name type="synonym">Mertensiothuria leucospilota</name>
    <dbReference type="NCBI Taxonomy" id="206669"/>
    <lineage>
        <taxon>Eukaryota</taxon>
        <taxon>Metazoa</taxon>
        <taxon>Echinodermata</taxon>
        <taxon>Eleutherozoa</taxon>
        <taxon>Echinozoa</taxon>
        <taxon>Holothuroidea</taxon>
        <taxon>Aspidochirotacea</taxon>
        <taxon>Aspidochirotida</taxon>
        <taxon>Holothuriidae</taxon>
        <taxon>Holothuria</taxon>
    </lineage>
</organism>
<sequence length="525" mass="60519">MSAEVTQIKEKMIYNAKEETEKFQAKRDDKMKDIERTKTKIREQINVQISDVKANSDKKKTSLQEKMDKEIQEIKGKYDKLFEEAERKTEASLKELQEKLVDKESRLDGKLAYLNQKSSYILKSIGMKEEAKRKTITRVQQHLENVNKRYVNLTTTATSIISAKNDWTAVNCISDIIPAIDPLIEDVNREFPELDKLEVFGIDINCSYVNLDVADCVNLTEQEERVIEIKDFPSKEFEIWGVTPTEGDNIVISGNAEAKFFHSVLNQEGKVLLHHSYQETNEECHRIVIRLSIFKVFTACNNRTGVVSFLAGRNGSYIEKKMKDIVPNWTEDRKLVCIHIDPFNDRLYFADKNGDHKFVFVLDYQLELCHTIHLPEVIKGFVLITTLEDKLLVSELEKSCVHVLTVEGELLQVLKSPLEGQWTPIDVSMDKHGFIYILWGREAAEKKQDKATDHSKGRDDTRMDKAKMVIIQYMQDFSRVLAIQPFERNAYVMTVMDTSKGEKLFLAAESSKKIYVYGLESTDLS</sequence>
<dbReference type="OrthoDB" id="8883818at2759"/>
<gene>
    <name evidence="2" type="ORF">HOLleu_37807</name>
</gene>
<dbReference type="SUPFAM" id="SSF63825">
    <property type="entry name" value="YWTD domain"/>
    <property type="match status" value="1"/>
</dbReference>
<reference evidence="2" key="1">
    <citation type="submission" date="2021-10" db="EMBL/GenBank/DDBJ databases">
        <title>Tropical sea cucumber genome reveals ecological adaptation and Cuvierian tubules defense mechanism.</title>
        <authorList>
            <person name="Chen T."/>
        </authorList>
    </citation>
    <scope>NUCLEOTIDE SEQUENCE</scope>
    <source>
        <strain evidence="2">Nanhai2018</strain>
        <tissue evidence="2">Muscle</tissue>
    </source>
</reference>